<proteinExistence type="predicted"/>
<evidence type="ECO:0000313" key="2">
    <source>
        <dbReference type="Proteomes" id="UP000292052"/>
    </source>
</evidence>
<dbReference type="InterPro" id="IPR036397">
    <property type="entry name" value="RNaseH_sf"/>
</dbReference>
<feature type="non-terminal residue" evidence="1">
    <location>
        <position position="99"/>
    </location>
</feature>
<dbReference type="AlphaFoldDB" id="A0A482W3Y4"/>
<dbReference type="Proteomes" id="UP000292052">
    <property type="component" value="Unassembled WGS sequence"/>
</dbReference>
<evidence type="ECO:0000313" key="1">
    <source>
        <dbReference type="EMBL" id="RZC39840.1"/>
    </source>
</evidence>
<keyword evidence="2" id="KW-1185">Reference proteome</keyword>
<name>A0A482W3Y4_ASBVE</name>
<dbReference type="GO" id="GO:0003676">
    <property type="term" value="F:nucleic acid binding"/>
    <property type="evidence" value="ECO:0007669"/>
    <property type="project" value="InterPro"/>
</dbReference>
<gene>
    <name evidence="1" type="ORF">BDFB_014617</name>
</gene>
<dbReference type="OrthoDB" id="8192496at2759"/>
<dbReference type="Gene3D" id="3.30.420.10">
    <property type="entry name" value="Ribonuclease H-like superfamily/Ribonuclease H"/>
    <property type="match status" value="1"/>
</dbReference>
<reference evidence="1 2" key="1">
    <citation type="submission" date="2017-03" db="EMBL/GenBank/DDBJ databases">
        <title>Genome of the blue death feigning beetle - Asbolus verrucosus.</title>
        <authorList>
            <person name="Rider S.D."/>
        </authorList>
    </citation>
    <scope>NUCLEOTIDE SEQUENCE [LARGE SCALE GENOMIC DNA]</scope>
    <source>
        <strain evidence="1">Butters</strain>
        <tissue evidence="1">Head and leg muscle</tissue>
    </source>
</reference>
<organism evidence="1 2">
    <name type="scientific">Asbolus verrucosus</name>
    <name type="common">Desert ironclad beetle</name>
    <dbReference type="NCBI Taxonomy" id="1661398"/>
    <lineage>
        <taxon>Eukaryota</taxon>
        <taxon>Metazoa</taxon>
        <taxon>Ecdysozoa</taxon>
        <taxon>Arthropoda</taxon>
        <taxon>Hexapoda</taxon>
        <taxon>Insecta</taxon>
        <taxon>Pterygota</taxon>
        <taxon>Neoptera</taxon>
        <taxon>Endopterygota</taxon>
        <taxon>Coleoptera</taxon>
        <taxon>Polyphaga</taxon>
        <taxon>Cucujiformia</taxon>
        <taxon>Tenebrionidae</taxon>
        <taxon>Pimeliinae</taxon>
        <taxon>Asbolus</taxon>
    </lineage>
</organism>
<protein>
    <recommendedName>
        <fullName evidence="3">DDE 3 domain containing protein</fullName>
    </recommendedName>
</protein>
<evidence type="ECO:0008006" key="3">
    <source>
        <dbReference type="Google" id="ProtNLM"/>
    </source>
</evidence>
<sequence>MFQLEHKSFILESYFRNGQKLENGQYSIPSCIEEFHQRFPNFPATLTAERYRNDLLQPVIEQLHDDEITRGFFQQDNATSHKTHATIEFLREFYDERIV</sequence>
<dbReference type="EMBL" id="QDEB01031016">
    <property type="protein sequence ID" value="RZC39840.1"/>
    <property type="molecule type" value="Genomic_DNA"/>
</dbReference>
<accession>A0A482W3Y4</accession>
<comment type="caution">
    <text evidence="1">The sequence shown here is derived from an EMBL/GenBank/DDBJ whole genome shotgun (WGS) entry which is preliminary data.</text>
</comment>